<protein>
    <submittedName>
        <fullName evidence="1">Uncharacterized protein</fullName>
    </submittedName>
</protein>
<comment type="caution">
    <text evidence="1">The sequence shown here is derived from an EMBL/GenBank/DDBJ whole genome shotgun (WGS) entry which is preliminary data.</text>
</comment>
<gene>
    <name evidence="1" type="ORF">PHAVU_L001626</name>
</gene>
<evidence type="ECO:0000313" key="1">
    <source>
        <dbReference type="EMBL" id="KAK6645677.1"/>
    </source>
</evidence>
<keyword evidence="2" id="KW-1185">Reference proteome</keyword>
<reference evidence="1" key="1">
    <citation type="submission" date="2023-07" db="EMBL/GenBank/DDBJ databases">
        <title>WGS assembly of Phaseolus vulgaris.</title>
        <authorList>
            <person name="Schmutz J."/>
            <person name="Mcclean P."/>
            <person name="Shu S."/>
            <person name="Cregan P."/>
            <person name="Rokhsar D."/>
            <person name="Jackson S."/>
        </authorList>
    </citation>
    <scope>NUCLEOTIDE SEQUENCE</scope>
</reference>
<dbReference type="EMBL" id="MU968138">
    <property type="protein sequence ID" value="KAK6645677.1"/>
    <property type="molecule type" value="Genomic_DNA"/>
</dbReference>
<name>A0ACC3NZW9_PHAVU</name>
<organism evidence="1 2">
    <name type="scientific">Phaseolus vulgaris</name>
    <name type="common">Kidney bean</name>
    <name type="synonym">French bean</name>
    <dbReference type="NCBI Taxonomy" id="3885"/>
    <lineage>
        <taxon>Eukaryota</taxon>
        <taxon>Viridiplantae</taxon>
        <taxon>Streptophyta</taxon>
        <taxon>Embryophyta</taxon>
        <taxon>Tracheophyta</taxon>
        <taxon>Spermatophyta</taxon>
        <taxon>Magnoliopsida</taxon>
        <taxon>eudicotyledons</taxon>
        <taxon>Gunneridae</taxon>
        <taxon>Pentapetalae</taxon>
        <taxon>rosids</taxon>
        <taxon>fabids</taxon>
        <taxon>Fabales</taxon>
        <taxon>Fabaceae</taxon>
        <taxon>Papilionoideae</taxon>
        <taxon>50 kb inversion clade</taxon>
        <taxon>NPAAA clade</taxon>
        <taxon>indigoferoid/millettioid clade</taxon>
        <taxon>Phaseoleae</taxon>
        <taxon>Phaseolus</taxon>
    </lineage>
</organism>
<sequence length="200" mass="22875">MKLGSFVTIMKSMCYVHVVNAYLIEPVATIGPSMLPTIDLTASWFLTEKISTRWGKVDRGDIVILRDPQNPRLMLTKRVVGLEGDRITHKHNSETNKLKGGGFTYISKPKTHELESDSLTYSSNPETNDLVGDNSSHISYPENLKPETIVVPKGSVWVEGDYKFNSRDSRKFGPVPYDLIRGRLFWRIYPFKYFGPFWNK</sequence>
<accession>A0ACC3NZW9</accession>
<dbReference type="Proteomes" id="UP000000226">
    <property type="component" value="Unassembled WGS sequence"/>
</dbReference>
<evidence type="ECO:0000313" key="2">
    <source>
        <dbReference type="Proteomes" id="UP000000226"/>
    </source>
</evidence>
<proteinExistence type="predicted"/>